<feature type="transmembrane region" description="Helical" evidence="14">
    <location>
        <begin position="739"/>
        <end position="758"/>
    </location>
</feature>
<evidence type="ECO:0000256" key="3">
    <source>
        <dbReference type="ARBA" id="ARBA00012191"/>
    </source>
</evidence>
<dbReference type="Gene3D" id="3.40.50.300">
    <property type="entry name" value="P-loop containing nucleotide triphosphate hydrolases"/>
    <property type="match status" value="2"/>
</dbReference>
<dbReference type="FunFam" id="1.20.1560.10:FF:000113">
    <property type="entry name" value="ABC transporter, putative"/>
    <property type="match status" value="1"/>
</dbReference>
<dbReference type="EMBL" id="CH991546">
    <property type="protein sequence ID" value="EDQ90852.1"/>
    <property type="molecule type" value="Genomic_DNA"/>
</dbReference>
<feature type="region of interest" description="Disordered" evidence="13">
    <location>
        <begin position="607"/>
        <end position="632"/>
    </location>
</feature>
<keyword evidence="11 14" id="KW-0472">Membrane</keyword>
<dbReference type="EC" id="7.6.2.2" evidence="3"/>
<dbReference type="Proteomes" id="UP000001357">
    <property type="component" value="Unassembled WGS sequence"/>
</dbReference>
<evidence type="ECO:0000256" key="6">
    <source>
        <dbReference type="ARBA" id="ARBA00022737"/>
    </source>
</evidence>
<accession>A9UV88</accession>
<keyword evidence="4" id="KW-0813">Transport</keyword>
<dbReference type="SUPFAM" id="SSF90123">
    <property type="entry name" value="ABC transporter transmembrane region"/>
    <property type="match status" value="2"/>
</dbReference>
<dbReference type="AlphaFoldDB" id="A9UV88"/>
<comment type="subcellular location">
    <subcellularLocation>
        <location evidence="1">Membrane</location>
        <topology evidence="1">Multi-pass membrane protein</topology>
    </subcellularLocation>
</comment>
<evidence type="ECO:0000259" key="16">
    <source>
        <dbReference type="PROSITE" id="PS50929"/>
    </source>
</evidence>
<feature type="transmembrane region" description="Helical" evidence="14">
    <location>
        <begin position="297"/>
        <end position="318"/>
    </location>
</feature>
<evidence type="ECO:0000313" key="18">
    <source>
        <dbReference type="Proteomes" id="UP000001357"/>
    </source>
</evidence>
<evidence type="ECO:0000256" key="9">
    <source>
        <dbReference type="ARBA" id="ARBA00022967"/>
    </source>
</evidence>
<dbReference type="PROSITE" id="PS50893">
    <property type="entry name" value="ABC_TRANSPORTER_2"/>
    <property type="match status" value="2"/>
</dbReference>
<keyword evidence="9" id="KW-1278">Translocase</keyword>
<dbReference type="RefSeq" id="XP_001744149.1">
    <property type="nucleotide sequence ID" value="XM_001744097.1"/>
</dbReference>
<dbReference type="PANTHER" id="PTHR24223:SF330">
    <property type="entry name" value="ATP-BINDING CASSETTE SUB-FAMILY C MEMBER 10"/>
    <property type="match status" value="1"/>
</dbReference>
<evidence type="ECO:0000256" key="7">
    <source>
        <dbReference type="ARBA" id="ARBA00022741"/>
    </source>
</evidence>
<dbReference type="InParanoid" id="A9UV88"/>
<evidence type="ECO:0000256" key="10">
    <source>
        <dbReference type="ARBA" id="ARBA00022989"/>
    </source>
</evidence>
<feature type="domain" description="ABC transporter" evidence="15">
    <location>
        <begin position="399"/>
        <end position="626"/>
    </location>
</feature>
<evidence type="ECO:0000256" key="2">
    <source>
        <dbReference type="ARBA" id="ARBA00009726"/>
    </source>
</evidence>
<dbReference type="CDD" id="cd18605">
    <property type="entry name" value="ABC_6TM_MRP7_D2_like"/>
    <property type="match status" value="1"/>
</dbReference>
<dbReference type="GO" id="GO:0005886">
    <property type="term" value="C:plasma membrane"/>
    <property type="evidence" value="ECO:0000318"/>
    <property type="project" value="GO_Central"/>
</dbReference>
<organism evidence="17 18">
    <name type="scientific">Monosiga brevicollis</name>
    <name type="common">Choanoflagellate</name>
    <dbReference type="NCBI Taxonomy" id="81824"/>
    <lineage>
        <taxon>Eukaryota</taxon>
        <taxon>Choanoflagellata</taxon>
        <taxon>Craspedida</taxon>
        <taxon>Salpingoecidae</taxon>
        <taxon>Monosiga</taxon>
    </lineage>
</organism>
<dbReference type="InterPro" id="IPR017871">
    <property type="entry name" value="ABC_transporter-like_CS"/>
</dbReference>
<evidence type="ECO:0000256" key="13">
    <source>
        <dbReference type="SAM" id="MobiDB-lite"/>
    </source>
</evidence>
<dbReference type="InterPro" id="IPR003439">
    <property type="entry name" value="ABC_transporter-like_ATP-bd"/>
</dbReference>
<protein>
    <recommendedName>
        <fullName evidence="3">ABC-type xenobiotic transporter</fullName>
        <ecNumber evidence="3">7.6.2.2</ecNumber>
    </recommendedName>
</protein>
<name>A9UV88_MONBE</name>
<dbReference type="InterPro" id="IPR027417">
    <property type="entry name" value="P-loop_NTPase"/>
</dbReference>
<dbReference type="FunCoup" id="A9UV88">
    <property type="interactions" value="289"/>
</dbReference>
<feature type="region of interest" description="Disordered" evidence="13">
    <location>
        <begin position="993"/>
        <end position="1016"/>
    </location>
</feature>
<dbReference type="PANTHER" id="PTHR24223">
    <property type="entry name" value="ATP-BINDING CASSETTE SUB-FAMILY C"/>
    <property type="match status" value="1"/>
</dbReference>
<dbReference type="GO" id="GO:0015711">
    <property type="term" value="P:organic anion transport"/>
    <property type="evidence" value="ECO:0000318"/>
    <property type="project" value="GO_Central"/>
</dbReference>
<dbReference type="InterPro" id="IPR036640">
    <property type="entry name" value="ABC1_TM_sf"/>
</dbReference>
<dbReference type="Pfam" id="PF00005">
    <property type="entry name" value="ABC_tran"/>
    <property type="match status" value="2"/>
</dbReference>
<dbReference type="GO" id="GO:0055085">
    <property type="term" value="P:transmembrane transport"/>
    <property type="evidence" value="ECO:0000318"/>
    <property type="project" value="GO_Central"/>
</dbReference>
<dbReference type="PROSITE" id="PS50929">
    <property type="entry name" value="ABC_TM1F"/>
    <property type="match status" value="2"/>
</dbReference>
<dbReference type="FunFam" id="3.40.50.300:FF:000838">
    <property type="entry name" value="ABC multidrug transporter (Eurofung)"/>
    <property type="match status" value="1"/>
</dbReference>
<dbReference type="CDD" id="cd03250">
    <property type="entry name" value="ABCC_MRP_domain1"/>
    <property type="match status" value="1"/>
</dbReference>
<dbReference type="PROSITE" id="PS00211">
    <property type="entry name" value="ABC_TRANSPORTER_1"/>
    <property type="match status" value="2"/>
</dbReference>
<feature type="transmembrane region" description="Helical" evidence="14">
    <location>
        <begin position="181"/>
        <end position="205"/>
    </location>
</feature>
<dbReference type="CDD" id="cd03244">
    <property type="entry name" value="ABCC_MRP_domain2"/>
    <property type="match status" value="1"/>
</dbReference>
<sequence length="1265" mass="138236">MHRVCSNIIQALLHMGHTTHGVWLRGMFFTRVLVRSTSFQTCRQLEWLDLFRLPGTLNTAQLCAQFSARLRNTYGWRFYPLGILRFLADMSKFVGPIVLHDFLDLIESPTGDTHKAFLYAGIMCVAFGVGALCDVHYNLRVSKVQVAVGAAVMSSVFGKALKEFGTTGAVMNLMSTDCDRIINFCNSFHAFWSLPCQIALALYLLYRQVGLAFVAGLAFAILMIPFNKYIMDRVGVLSKEMMTHKDARVALMNEILAGIRVVKAFAWEDSFIARIDAVRALELKALKGRKYLDAVCVYLWATTPILISILTFTTYVLLGHELTAAKVFTSLSLFNILIGPLNAFPWVLNGLMEAYVSLKRVELFVRLPLVESAHDTRTGLGVLAPAEPGQGSRPPRPHLRLTNATFKWAPHDAYALRVPLFEVQPGELVVITGATGGGKTALLHALMREMPCTQGEREYTLALLDTGLAYASQQAWISHGTLRDNILCLQEYEPERYAQVVQACCLLKDFEQMPRGDLTEVGSEGHSLSGGQKARVGLARAAYQRRSLYLLDDPLAALDPAVASEVLERCILGRLREHGCVLCTHSEAAMAAADRLFVSGADNSADDAHLPDTRSATSPTAADEGQGAELTGTGKLLEEEKRLLGTVALVVYGKYWQAIGTFLGVTVLLAMLFMQSSRNLADWWLSVWVSRAHTASNSTQGTNVSLSLPGQAANASTAATDMTFYLGIYGGISGANTLFTLWRAFAFAYAGVVAARVLHSRMLRRVLGARVRFFDTNPLGRLVNRFSSDVYGVDDSLPFMLNILLAQLFSAVGTLVVMCFSEPYMLLVLLPLAGMYYTVQKYYRQTSREIKRLNSMSRSPIYAHFEESLKGCTTIRALQLRPAVTDVAVRNMESYQVASYNEAAISCWLSMLLQTLGLAILAGIAFLAAARHQFGTADAGLVGLGISYSFSITGILQGLVSAFTETEKEMIAVERVTEYDDVVAERLGPQAVTGAGSVGTTKVPHGRPESKQLPSPAWPEAGSLEFRGVCLRYAPNLALSLRDVSFVVPAGAKVGICGRTGAGKSSLFQVLLRMTEIEAGRVLVDGVNISGVPLRVLRRRVATIPQDPVLFTGTVRSNLDPFGEFDDAALWLALEQCHLLAYVRGLRRGLEARVEENGRNFSVGMRQLLCLGRALLRRCKVVCIDEATASVDQATDQLVQGTIRSAFASATVLTVAHRLSTILDSDLILVLEDGRVLEAGSPSELRSRSGGRFAQLLAHHDGPAS</sequence>
<reference evidence="17 18" key="1">
    <citation type="journal article" date="2008" name="Nature">
        <title>The genome of the choanoflagellate Monosiga brevicollis and the origin of metazoans.</title>
        <authorList>
            <consortium name="JGI Sequencing"/>
            <person name="King N."/>
            <person name="Westbrook M.J."/>
            <person name="Young S.L."/>
            <person name="Kuo A."/>
            <person name="Abedin M."/>
            <person name="Chapman J."/>
            <person name="Fairclough S."/>
            <person name="Hellsten U."/>
            <person name="Isogai Y."/>
            <person name="Letunic I."/>
            <person name="Marr M."/>
            <person name="Pincus D."/>
            <person name="Putnam N."/>
            <person name="Rokas A."/>
            <person name="Wright K.J."/>
            <person name="Zuzow R."/>
            <person name="Dirks W."/>
            <person name="Good M."/>
            <person name="Goodstein D."/>
            <person name="Lemons D."/>
            <person name="Li W."/>
            <person name="Lyons J.B."/>
            <person name="Morris A."/>
            <person name="Nichols S."/>
            <person name="Richter D.J."/>
            <person name="Salamov A."/>
            <person name="Bork P."/>
            <person name="Lim W.A."/>
            <person name="Manning G."/>
            <person name="Miller W.T."/>
            <person name="McGinnis W."/>
            <person name="Shapiro H."/>
            <person name="Tjian R."/>
            <person name="Grigoriev I.V."/>
            <person name="Rokhsar D."/>
        </authorList>
    </citation>
    <scope>NUCLEOTIDE SEQUENCE [LARGE SCALE GENOMIC DNA]</scope>
    <source>
        <strain evidence="18">MX1 / ATCC 50154</strain>
    </source>
</reference>
<dbReference type="CDD" id="cd18598">
    <property type="entry name" value="ABC_6TM_MRP7_D1_like"/>
    <property type="match status" value="1"/>
</dbReference>
<keyword evidence="7" id="KW-0547">Nucleotide-binding</keyword>
<comment type="similarity">
    <text evidence="2">Belongs to the ABC transporter superfamily. ABCC family. Conjugate transporter (TC 3.A.1.208) subfamily.</text>
</comment>
<dbReference type="OMA" id="WHVWKAY"/>
<feature type="domain" description="ABC transporter" evidence="15">
    <location>
        <begin position="1024"/>
        <end position="1258"/>
    </location>
</feature>
<dbReference type="SUPFAM" id="SSF52540">
    <property type="entry name" value="P-loop containing nucleoside triphosphate hydrolases"/>
    <property type="match status" value="2"/>
</dbReference>
<evidence type="ECO:0000259" key="15">
    <source>
        <dbReference type="PROSITE" id="PS50893"/>
    </source>
</evidence>
<dbReference type="FunFam" id="1.20.1560.10:FF:000037">
    <property type="entry name" value="ATP-binding cassette subfamily C member 10"/>
    <property type="match status" value="1"/>
</dbReference>
<feature type="transmembrane region" description="Helical" evidence="14">
    <location>
        <begin position="908"/>
        <end position="929"/>
    </location>
</feature>
<evidence type="ECO:0000256" key="12">
    <source>
        <dbReference type="ARBA" id="ARBA00034018"/>
    </source>
</evidence>
<proteinExistence type="inferred from homology"/>
<dbReference type="InterPro" id="IPR003593">
    <property type="entry name" value="AAA+_ATPase"/>
</dbReference>
<dbReference type="STRING" id="81824.A9UV88"/>
<feature type="transmembrane region" description="Helical" evidence="14">
    <location>
        <begin position="211"/>
        <end position="231"/>
    </location>
</feature>
<dbReference type="GO" id="GO:0016887">
    <property type="term" value="F:ATP hydrolysis activity"/>
    <property type="evidence" value="ECO:0007669"/>
    <property type="project" value="InterPro"/>
</dbReference>
<dbReference type="KEGG" id="mbr:MONBRDRAFT_36370"/>
<comment type="catalytic activity">
    <reaction evidence="12">
        <text>ATP + H2O + xenobioticSide 1 = ADP + phosphate + xenobioticSide 2.</text>
        <dbReference type="EC" id="7.6.2.2"/>
    </reaction>
</comment>
<feature type="transmembrane region" description="Helical" evidence="14">
    <location>
        <begin position="655"/>
        <end position="674"/>
    </location>
</feature>
<feature type="domain" description="ABC transmembrane type-1" evidence="16">
    <location>
        <begin position="83"/>
        <end position="353"/>
    </location>
</feature>
<evidence type="ECO:0000313" key="17">
    <source>
        <dbReference type="EMBL" id="EDQ90852.1"/>
    </source>
</evidence>
<feature type="transmembrane region" description="Helical" evidence="14">
    <location>
        <begin position="330"/>
        <end position="351"/>
    </location>
</feature>
<evidence type="ECO:0000256" key="1">
    <source>
        <dbReference type="ARBA" id="ARBA00004141"/>
    </source>
</evidence>
<evidence type="ECO:0000256" key="5">
    <source>
        <dbReference type="ARBA" id="ARBA00022692"/>
    </source>
</evidence>
<dbReference type="GO" id="GO:0008559">
    <property type="term" value="F:ABC-type xenobiotic transporter activity"/>
    <property type="evidence" value="ECO:0000318"/>
    <property type="project" value="GO_Central"/>
</dbReference>
<keyword evidence="6" id="KW-0677">Repeat</keyword>
<dbReference type="eggNOG" id="KOG0054">
    <property type="taxonomic scope" value="Eukaryota"/>
</dbReference>
<dbReference type="GO" id="GO:0005524">
    <property type="term" value="F:ATP binding"/>
    <property type="evidence" value="ECO:0007669"/>
    <property type="project" value="UniProtKB-KW"/>
</dbReference>
<evidence type="ECO:0000256" key="8">
    <source>
        <dbReference type="ARBA" id="ARBA00022840"/>
    </source>
</evidence>
<keyword evidence="10 14" id="KW-1133">Transmembrane helix</keyword>
<evidence type="ECO:0000256" key="14">
    <source>
        <dbReference type="SAM" id="Phobius"/>
    </source>
</evidence>
<dbReference type="GeneID" id="5889617"/>
<dbReference type="InterPro" id="IPR011527">
    <property type="entry name" value="ABC1_TM_dom"/>
</dbReference>
<evidence type="ECO:0000256" key="4">
    <source>
        <dbReference type="ARBA" id="ARBA00022448"/>
    </source>
</evidence>
<evidence type="ECO:0000256" key="11">
    <source>
        <dbReference type="ARBA" id="ARBA00023136"/>
    </source>
</evidence>
<dbReference type="SMART" id="SM00382">
    <property type="entry name" value="AAA"/>
    <property type="match status" value="2"/>
</dbReference>
<dbReference type="Gene3D" id="1.20.1560.10">
    <property type="entry name" value="ABC transporter type 1, transmembrane domain"/>
    <property type="match status" value="2"/>
</dbReference>
<keyword evidence="8" id="KW-0067">ATP-binding</keyword>
<gene>
    <name evidence="17" type="ORF">MONBRDRAFT_36370</name>
</gene>
<dbReference type="Pfam" id="PF00664">
    <property type="entry name" value="ABC_membrane"/>
    <property type="match status" value="2"/>
</dbReference>
<keyword evidence="18" id="KW-1185">Reference proteome</keyword>
<dbReference type="InterPro" id="IPR050173">
    <property type="entry name" value="ABC_transporter_C-like"/>
</dbReference>
<feature type="transmembrane region" description="Helical" evidence="14">
    <location>
        <begin position="116"/>
        <end position="137"/>
    </location>
</feature>
<feature type="domain" description="ABC transmembrane type-1" evidence="16">
    <location>
        <begin position="665"/>
        <end position="968"/>
    </location>
</feature>
<feature type="transmembrane region" description="Helical" evidence="14">
    <location>
        <begin position="941"/>
        <end position="960"/>
    </location>
</feature>
<keyword evidence="5 14" id="KW-0812">Transmembrane</keyword>